<accession>A0A8I2ZZP8</accession>
<sequence length="67" mass="7169">MPPHLAHLACRAFITSPSASATEDFPFIDDQCLSLSVWPFCVQVPSLGSSVADPQDYRGLNSVKSGC</sequence>
<evidence type="ECO:0000313" key="2">
    <source>
        <dbReference type="Proteomes" id="UP000689129"/>
    </source>
</evidence>
<organism evidence="1 2">
    <name type="scientific">Verticillium longisporum</name>
    <name type="common">Verticillium dahliae var. longisporum</name>
    <dbReference type="NCBI Taxonomy" id="100787"/>
    <lineage>
        <taxon>Eukaryota</taxon>
        <taxon>Fungi</taxon>
        <taxon>Dikarya</taxon>
        <taxon>Ascomycota</taxon>
        <taxon>Pezizomycotina</taxon>
        <taxon>Sordariomycetes</taxon>
        <taxon>Hypocreomycetidae</taxon>
        <taxon>Glomerellales</taxon>
        <taxon>Plectosphaerellaceae</taxon>
        <taxon>Verticillium</taxon>
    </lineage>
</organism>
<evidence type="ECO:0000313" key="1">
    <source>
        <dbReference type="EMBL" id="KAG7141766.1"/>
    </source>
</evidence>
<dbReference type="AlphaFoldDB" id="A0A8I2ZZP8"/>
<name>A0A8I2ZZP8_VERLO</name>
<gene>
    <name evidence="1" type="ORF">HYQ45_001706</name>
</gene>
<protein>
    <submittedName>
        <fullName evidence="1">Uncharacterized protein</fullName>
    </submittedName>
</protein>
<comment type="caution">
    <text evidence="1">The sequence shown here is derived from an EMBL/GenBank/DDBJ whole genome shotgun (WGS) entry which is preliminary data.</text>
</comment>
<dbReference type="EMBL" id="JAEMWZ010000026">
    <property type="protein sequence ID" value="KAG7141766.1"/>
    <property type="molecule type" value="Genomic_DNA"/>
</dbReference>
<proteinExistence type="predicted"/>
<dbReference type="Proteomes" id="UP000689129">
    <property type="component" value="Unassembled WGS sequence"/>
</dbReference>
<reference evidence="1" key="1">
    <citation type="journal article" date="2021" name="Mol. Plant Pathol.">
        <title>A 20-kb lineage-specific genomic region tames virulence in pathogenic amphidiploid Verticillium longisporum.</title>
        <authorList>
            <person name="Harting R."/>
            <person name="Starke J."/>
            <person name="Kusch H."/>
            <person name="Poggeler S."/>
            <person name="Maurus I."/>
            <person name="Schluter R."/>
            <person name="Landesfeind M."/>
            <person name="Bulla I."/>
            <person name="Nowrousian M."/>
            <person name="de Jonge R."/>
            <person name="Stahlhut G."/>
            <person name="Hoff K.J."/>
            <person name="Asshauer K.P."/>
            <person name="Thurmer A."/>
            <person name="Stanke M."/>
            <person name="Daniel R."/>
            <person name="Morgenstern B."/>
            <person name="Thomma B.P.H.J."/>
            <person name="Kronstad J.W."/>
            <person name="Braus-Stromeyer S.A."/>
            <person name="Braus G.H."/>
        </authorList>
    </citation>
    <scope>NUCLEOTIDE SEQUENCE</scope>
    <source>
        <strain evidence="1">Vl32</strain>
    </source>
</reference>